<proteinExistence type="predicted"/>
<dbReference type="InterPro" id="IPR043519">
    <property type="entry name" value="NT_sf"/>
</dbReference>
<organism evidence="2 3">
    <name type="scientific">Paractinoplanes durhamensis</name>
    <dbReference type="NCBI Taxonomy" id="113563"/>
    <lineage>
        <taxon>Bacteria</taxon>
        <taxon>Bacillati</taxon>
        <taxon>Actinomycetota</taxon>
        <taxon>Actinomycetes</taxon>
        <taxon>Micromonosporales</taxon>
        <taxon>Micromonosporaceae</taxon>
        <taxon>Paractinoplanes</taxon>
    </lineage>
</organism>
<feature type="domain" description="Polymerase nucleotidyl transferase" evidence="1">
    <location>
        <begin position="24"/>
        <end position="70"/>
    </location>
</feature>
<dbReference type="InterPro" id="IPR002934">
    <property type="entry name" value="Polymerase_NTP_transf_dom"/>
</dbReference>
<sequence>MDERLAVAPVVPGFGTAIHSVARVVAFYAGGSIGSGDYRPGISDLDLVAVVEAPLTRYRRARLRELHRVIGPAKLHCAYVPADDLADIAAKHVNWAHEQMFRRPLSGIARGELHQFGVTVSGPPPAELIPPVSREQLAEAARDELRGYWAGAVRRTTVWRTDLHVDLGLTTVSRADETIATGRLITKREAIDRLPSLGVPDTLADEIRRRRAGERVTLTDEQIGDRATLVRRLMRDHLRRLLTILG</sequence>
<dbReference type="EMBL" id="BOML01000017">
    <property type="protein sequence ID" value="GIE00478.1"/>
    <property type="molecule type" value="Genomic_DNA"/>
</dbReference>
<keyword evidence="3" id="KW-1185">Reference proteome</keyword>
<comment type="caution">
    <text evidence="2">The sequence shown here is derived from an EMBL/GenBank/DDBJ whole genome shotgun (WGS) entry which is preliminary data.</text>
</comment>
<accession>A0ABQ3YSG1</accession>
<evidence type="ECO:0000313" key="2">
    <source>
        <dbReference type="EMBL" id="GIE00478.1"/>
    </source>
</evidence>
<reference evidence="2 3" key="1">
    <citation type="submission" date="2021-01" db="EMBL/GenBank/DDBJ databases">
        <title>Whole genome shotgun sequence of Actinoplanes durhamensis NBRC 14914.</title>
        <authorList>
            <person name="Komaki H."/>
            <person name="Tamura T."/>
        </authorList>
    </citation>
    <scope>NUCLEOTIDE SEQUENCE [LARGE SCALE GENOMIC DNA]</scope>
    <source>
        <strain evidence="2 3">NBRC 14914</strain>
    </source>
</reference>
<dbReference type="Pfam" id="PF01909">
    <property type="entry name" value="NTP_transf_2"/>
    <property type="match status" value="1"/>
</dbReference>
<dbReference type="RefSeq" id="WP_203726121.1">
    <property type="nucleotide sequence ID" value="NZ_BAAATX010000065.1"/>
</dbReference>
<evidence type="ECO:0000313" key="3">
    <source>
        <dbReference type="Proteomes" id="UP000637628"/>
    </source>
</evidence>
<gene>
    <name evidence="2" type="ORF">Adu01nite_18280</name>
</gene>
<dbReference type="Proteomes" id="UP000637628">
    <property type="component" value="Unassembled WGS sequence"/>
</dbReference>
<protein>
    <submittedName>
        <fullName evidence="2">Nucleotidyltransferase</fullName>
    </submittedName>
</protein>
<dbReference type="SUPFAM" id="SSF81301">
    <property type="entry name" value="Nucleotidyltransferase"/>
    <property type="match status" value="1"/>
</dbReference>
<evidence type="ECO:0000259" key="1">
    <source>
        <dbReference type="Pfam" id="PF01909"/>
    </source>
</evidence>
<name>A0ABQ3YSG1_9ACTN</name>